<dbReference type="EMBL" id="LT981265">
    <property type="protein sequence ID" value="SPC34905.1"/>
    <property type="molecule type" value="Genomic_DNA"/>
</dbReference>
<evidence type="ECO:0008006" key="3">
    <source>
        <dbReference type="Google" id="ProtNLM"/>
    </source>
</evidence>
<proteinExistence type="predicted"/>
<keyword evidence="2" id="KW-1185">Reference proteome</keyword>
<dbReference type="AlphaFoldDB" id="A0A2K5ATE3"/>
<evidence type="ECO:0000313" key="2">
    <source>
        <dbReference type="Proteomes" id="UP000236248"/>
    </source>
</evidence>
<accession>A0A2K5ATE3</accession>
<reference evidence="2" key="1">
    <citation type="submission" date="2018-01" db="EMBL/GenBank/DDBJ databases">
        <authorList>
            <person name="Kerou L M."/>
        </authorList>
    </citation>
    <scope>NUCLEOTIDE SEQUENCE [LARGE SCALE GENOMIC DNA]</scope>
    <source>
        <strain evidence="2">SCU2</strain>
    </source>
</reference>
<evidence type="ECO:0000313" key="1">
    <source>
        <dbReference type="EMBL" id="SPC34905.1"/>
    </source>
</evidence>
<dbReference type="KEGG" id="ncv:NCAV_1742"/>
<dbReference type="Proteomes" id="UP000236248">
    <property type="component" value="Chromosome NCAV"/>
</dbReference>
<name>A0A2K5ATE3_9ARCH</name>
<dbReference type="RefSeq" id="WP_148695283.1">
    <property type="nucleotide sequence ID" value="NZ_LT981265.1"/>
</dbReference>
<dbReference type="GeneID" id="41595724"/>
<protein>
    <recommendedName>
        <fullName evidence="3">GRAM domain-containing protein</fullName>
    </recommendedName>
</protein>
<gene>
    <name evidence="1" type="ORF">NCAV_1742</name>
</gene>
<sequence length="176" mass="20714">MSSPFNNLLNHNRIMKGEERILSTLYSVWGGEQGFMKRGREGILVLTSKRVAFISKTSMNVDVWRREVDVQVKELHRSKDPVRVSKAYTLDMLYRDIESDKVKNLSIPLRNIVEMDYEEKRYGSILKLVFKDDEGSGSRRYTFTVVKSWIRYPVADPVEYEHVDWSRWIALAKTYI</sequence>
<organism evidence="1 2">
    <name type="scientific">Candidatus Nitrosocaldus cavascurensis</name>
    <dbReference type="NCBI Taxonomy" id="2058097"/>
    <lineage>
        <taxon>Archaea</taxon>
        <taxon>Nitrososphaerota</taxon>
        <taxon>Nitrososphaeria</taxon>
        <taxon>Candidatus Nitrosocaldales</taxon>
        <taxon>Candidatus Nitrosocaldaceae</taxon>
        <taxon>Candidatus Nitrosocaldus</taxon>
    </lineage>
</organism>